<dbReference type="SUPFAM" id="SSF56601">
    <property type="entry name" value="beta-lactamase/transpeptidase-like"/>
    <property type="match status" value="1"/>
</dbReference>
<gene>
    <name evidence="2" type="ORF">GlitD10_0100</name>
</gene>
<evidence type="ECO:0000259" key="1">
    <source>
        <dbReference type="Pfam" id="PF13354"/>
    </source>
</evidence>
<proteinExistence type="predicted"/>
<dbReference type="EMBL" id="CP017675">
    <property type="protein sequence ID" value="APB32401.1"/>
    <property type="molecule type" value="Genomic_DNA"/>
</dbReference>
<dbReference type="Proteomes" id="UP000180235">
    <property type="component" value="Chromosome"/>
</dbReference>
<dbReference type="GO" id="GO:0046677">
    <property type="term" value="P:response to antibiotic"/>
    <property type="evidence" value="ECO:0007669"/>
    <property type="project" value="InterPro"/>
</dbReference>
<organism evidence="2 3">
    <name type="scientific">Gloeomargarita lithophora Alchichica-D10</name>
    <dbReference type="NCBI Taxonomy" id="1188229"/>
    <lineage>
        <taxon>Bacteria</taxon>
        <taxon>Bacillati</taxon>
        <taxon>Cyanobacteriota</taxon>
        <taxon>Cyanophyceae</taxon>
        <taxon>Gloeomargaritales</taxon>
        <taxon>Gloeomargaritaceae</taxon>
        <taxon>Gloeomargarita</taxon>
    </lineage>
</organism>
<name>A0A1J0A919_9CYAN</name>
<dbReference type="InterPro" id="IPR012338">
    <property type="entry name" value="Beta-lactam/transpept-like"/>
</dbReference>
<reference evidence="2 3" key="1">
    <citation type="submission" date="2016-10" db="EMBL/GenBank/DDBJ databases">
        <title>Description of Gloeomargarita lithophora gen. nov., sp. nov., a thylakoid-bearing basal-branching cyanobacterium with intracellular carbonates, and proposal for Gloeomargaritales ord. nov.</title>
        <authorList>
            <person name="Moreira D."/>
            <person name="Tavera R."/>
            <person name="Benzerara K."/>
            <person name="Skouri-Panet F."/>
            <person name="Couradeau E."/>
            <person name="Gerard E."/>
            <person name="Loussert C."/>
            <person name="Novelo E."/>
            <person name="Zivanovic Y."/>
            <person name="Lopez-Garcia P."/>
        </authorList>
    </citation>
    <scope>NUCLEOTIDE SEQUENCE [LARGE SCALE GENOMIC DNA]</scope>
    <source>
        <strain evidence="2 3">D10</strain>
    </source>
</reference>
<dbReference type="Gene3D" id="3.40.710.10">
    <property type="entry name" value="DD-peptidase/beta-lactamase superfamily"/>
    <property type="match status" value="1"/>
</dbReference>
<feature type="domain" description="Beta-lactamase class A catalytic" evidence="1">
    <location>
        <begin position="112"/>
        <end position="296"/>
    </location>
</feature>
<dbReference type="PANTHER" id="PTHR35333:SF3">
    <property type="entry name" value="BETA-LACTAMASE-TYPE TRANSPEPTIDASE FOLD CONTAINING PROTEIN"/>
    <property type="match status" value="1"/>
</dbReference>
<keyword evidence="3" id="KW-1185">Reference proteome</keyword>
<accession>A0A1J0A919</accession>
<dbReference type="GO" id="GO:0008800">
    <property type="term" value="F:beta-lactamase activity"/>
    <property type="evidence" value="ECO:0007669"/>
    <property type="project" value="InterPro"/>
</dbReference>
<evidence type="ECO:0000313" key="3">
    <source>
        <dbReference type="Proteomes" id="UP000180235"/>
    </source>
</evidence>
<dbReference type="STRING" id="1188229.GlitD10_0100"/>
<dbReference type="PANTHER" id="PTHR35333">
    <property type="entry name" value="BETA-LACTAMASE"/>
    <property type="match status" value="1"/>
</dbReference>
<dbReference type="InterPro" id="IPR045155">
    <property type="entry name" value="Beta-lactam_cat"/>
</dbReference>
<dbReference type="InterPro" id="IPR000871">
    <property type="entry name" value="Beta-lactam_class-A"/>
</dbReference>
<protein>
    <recommendedName>
        <fullName evidence="1">Beta-lactamase class A catalytic domain-containing protein</fullName>
    </recommendedName>
</protein>
<dbReference type="KEGG" id="glt:GlitD10_0100"/>
<dbReference type="Pfam" id="PF13354">
    <property type="entry name" value="Beta-lactamase2"/>
    <property type="match status" value="1"/>
</dbReference>
<sequence length="325" mass="36846">MIKELIFTYFKPMDFYQPHATLAGWGETLVQTICSDHNLAPEELGITWLVYGGGVRVNTGGALDPQTFWQQRPWGWSHRGEVNVYPASLVKLFYLVAVHEWLERAMIPPEPEIDRALTDMIQDSSNDATGYVMDVLTGTTSGPDLAPGPFSTWQYQRNLVNRYFQSWQWPEFGGINLNQKTWCDGPYGRERAFLGSHRENHNRLNPLAVARLFHAILGGIAVSARRSQQMLDLCRRSLVPADYHHNPENQVQGFLGEGLPAGGKFWSKAGHTSQVRHDCAYVEWGDQQAYLLVVFTVGAAQSRNAKLLPDLSRWVYERLNQEPLS</sequence>
<dbReference type="GO" id="GO:0030655">
    <property type="term" value="P:beta-lactam antibiotic catabolic process"/>
    <property type="evidence" value="ECO:0007669"/>
    <property type="project" value="InterPro"/>
</dbReference>
<dbReference type="AlphaFoldDB" id="A0A1J0A919"/>
<evidence type="ECO:0000313" key="2">
    <source>
        <dbReference type="EMBL" id="APB32401.1"/>
    </source>
</evidence>